<dbReference type="AlphaFoldDB" id="A0A6A6R025"/>
<evidence type="ECO:0000313" key="2">
    <source>
        <dbReference type="Proteomes" id="UP000799750"/>
    </source>
</evidence>
<name>A0A6A6R025_9PEZI</name>
<reference evidence="1" key="1">
    <citation type="journal article" date="2020" name="Stud. Mycol.">
        <title>101 Dothideomycetes genomes: a test case for predicting lifestyles and emergence of pathogens.</title>
        <authorList>
            <person name="Haridas S."/>
            <person name="Albert R."/>
            <person name="Binder M."/>
            <person name="Bloem J."/>
            <person name="Labutti K."/>
            <person name="Salamov A."/>
            <person name="Andreopoulos B."/>
            <person name="Baker S."/>
            <person name="Barry K."/>
            <person name="Bills G."/>
            <person name="Bluhm B."/>
            <person name="Cannon C."/>
            <person name="Castanera R."/>
            <person name="Culley D."/>
            <person name="Daum C."/>
            <person name="Ezra D."/>
            <person name="Gonzalez J."/>
            <person name="Henrissat B."/>
            <person name="Kuo A."/>
            <person name="Liang C."/>
            <person name="Lipzen A."/>
            <person name="Lutzoni F."/>
            <person name="Magnuson J."/>
            <person name="Mondo S."/>
            <person name="Nolan M."/>
            <person name="Ohm R."/>
            <person name="Pangilinan J."/>
            <person name="Park H.-J."/>
            <person name="Ramirez L."/>
            <person name="Alfaro M."/>
            <person name="Sun H."/>
            <person name="Tritt A."/>
            <person name="Yoshinaga Y."/>
            <person name="Zwiers L.-H."/>
            <person name="Turgeon B."/>
            <person name="Goodwin S."/>
            <person name="Spatafora J."/>
            <person name="Crous P."/>
            <person name="Grigoriev I."/>
        </authorList>
    </citation>
    <scope>NUCLEOTIDE SEQUENCE</scope>
    <source>
        <strain evidence="1">CBS 269.34</strain>
    </source>
</reference>
<keyword evidence="2" id="KW-1185">Reference proteome</keyword>
<dbReference type="OrthoDB" id="3795850at2759"/>
<dbReference type="EMBL" id="MU004186">
    <property type="protein sequence ID" value="KAF2497859.1"/>
    <property type="molecule type" value="Genomic_DNA"/>
</dbReference>
<proteinExistence type="predicted"/>
<organism evidence="1 2">
    <name type="scientific">Lophium mytilinum</name>
    <dbReference type="NCBI Taxonomy" id="390894"/>
    <lineage>
        <taxon>Eukaryota</taxon>
        <taxon>Fungi</taxon>
        <taxon>Dikarya</taxon>
        <taxon>Ascomycota</taxon>
        <taxon>Pezizomycotina</taxon>
        <taxon>Dothideomycetes</taxon>
        <taxon>Pleosporomycetidae</taxon>
        <taxon>Mytilinidiales</taxon>
        <taxon>Mytilinidiaceae</taxon>
        <taxon>Lophium</taxon>
    </lineage>
</organism>
<dbReference type="Proteomes" id="UP000799750">
    <property type="component" value="Unassembled WGS sequence"/>
</dbReference>
<protein>
    <submittedName>
        <fullName evidence="1">Uncharacterized protein</fullName>
    </submittedName>
</protein>
<sequence length="205" mass="23666">MCRPPGQSDSPFQTILGLVWAMPVDIARFGAHLEAYVASSPGIQALRLCCRFGEGVNVYINKLPEELIASVIVELQRPARAIAFAEWSTGFKCFRKDCSMQNHMNGDFLREVQAEYRLEHISPGQLQEPTQTELLEFMAKKRSSSELNFCCLRRILRNARIKNQHGFRKSVNAKVWHRLRKGFFLKFDRARKILLVCFFRMQLPS</sequence>
<evidence type="ECO:0000313" key="1">
    <source>
        <dbReference type="EMBL" id="KAF2497859.1"/>
    </source>
</evidence>
<accession>A0A6A6R025</accession>
<gene>
    <name evidence="1" type="ORF">BU16DRAFT_616431</name>
</gene>